<feature type="region of interest" description="Disordered" evidence="2">
    <location>
        <begin position="45"/>
        <end position="105"/>
    </location>
</feature>
<dbReference type="Proteomes" id="UP001652431">
    <property type="component" value="Unassembled WGS sequence"/>
</dbReference>
<keyword evidence="3" id="KW-0812">Transmembrane</keyword>
<proteinExistence type="predicted"/>
<dbReference type="InterPro" id="IPR059177">
    <property type="entry name" value="GH29D-like_dom"/>
</dbReference>
<dbReference type="Pfam" id="PF14559">
    <property type="entry name" value="TPR_19"/>
    <property type="match status" value="1"/>
</dbReference>
<gene>
    <name evidence="5" type="ORF">OCV99_03055</name>
</gene>
<evidence type="ECO:0000256" key="1">
    <source>
        <dbReference type="PROSITE-ProRule" id="PRU00339"/>
    </source>
</evidence>
<keyword evidence="6" id="KW-1185">Reference proteome</keyword>
<feature type="domain" description="GH29D-like beta-sandwich" evidence="4">
    <location>
        <begin position="335"/>
        <end position="404"/>
    </location>
</feature>
<sequence>MMKCKYCGHEMPDGMLRCENCGQDVRIVPDYNPLDDVLEAQVKGSMDGTSTPLDDYEYKAEVSHSDRRRRNAGSTTSGRRTSTGKNGANQTERERRRRQAERRKALRRKRRRMVLGILFVFLILSGVLLYVLYQNSYAGQVKKGNKAALEQNFDEAIAYYQRAIEKNPERPEAYTGLAKIYILESDEQKAEDLFLNAVEKYPQNTELYDAAIQFYISIGEEMKVSELLEDAENSVRGELKEYISNVPEFSLDDSKTYDDVQQLTLTSSGKEIYYTDDGTDPTVETGKKYTEPLQIGEGETTIKAISVNDAGIPSLAESRTYEVKFPIEDAPAVSPSTGQYDTAMKITINVPEGYTAYYTMGAEDVEDPSTSSTMYTEPIEMPEGTTIFKAILVNAKGRSSAVTTRNYELIYE</sequence>
<feature type="compositionally biased region" description="Low complexity" evidence="2">
    <location>
        <begin position="72"/>
        <end position="84"/>
    </location>
</feature>
<feature type="domain" description="GH29D-like beta-sandwich" evidence="4">
    <location>
        <begin position="254"/>
        <end position="314"/>
    </location>
</feature>
<name>A0ABT2RJF3_9FIRM</name>
<accession>A0ABT2RJF3</accession>
<dbReference type="SMART" id="SM00028">
    <property type="entry name" value="TPR"/>
    <property type="match status" value="2"/>
</dbReference>
<dbReference type="RefSeq" id="WP_227191905.1">
    <property type="nucleotide sequence ID" value="NZ_JAOQJU010000002.1"/>
</dbReference>
<evidence type="ECO:0000313" key="5">
    <source>
        <dbReference type="EMBL" id="MCU6685544.1"/>
    </source>
</evidence>
<protein>
    <submittedName>
        <fullName evidence="5">Chitobiase/beta-hexosaminidase C-terminal domain-containing protein</fullName>
    </submittedName>
</protein>
<keyword evidence="1" id="KW-0802">TPR repeat</keyword>
<feature type="compositionally biased region" description="Basic residues" evidence="2">
    <location>
        <begin position="95"/>
        <end position="105"/>
    </location>
</feature>
<evidence type="ECO:0000256" key="3">
    <source>
        <dbReference type="SAM" id="Phobius"/>
    </source>
</evidence>
<dbReference type="Pfam" id="PF13290">
    <property type="entry name" value="CHB_HEX_C_1"/>
    <property type="match status" value="2"/>
</dbReference>
<feature type="compositionally biased region" description="Basic and acidic residues" evidence="2">
    <location>
        <begin position="56"/>
        <end position="65"/>
    </location>
</feature>
<dbReference type="EMBL" id="JAOQJU010000002">
    <property type="protein sequence ID" value="MCU6685544.1"/>
    <property type="molecule type" value="Genomic_DNA"/>
</dbReference>
<feature type="transmembrane region" description="Helical" evidence="3">
    <location>
        <begin position="113"/>
        <end position="133"/>
    </location>
</feature>
<feature type="repeat" description="TPR" evidence="1">
    <location>
        <begin position="137"/>
        <end position="170"/>
    </location>
</feature>
<evidence type="ECO:0000259" key="4">
    <source>
        <dbReference type="Pfam" id="PF13290"/>
    </source>
</evidence>
<dbReference type="SUPFAM" id="SSF48452">
    <property type="entry name" value="TPR-like"/>
    <property type="match status" value="1"/>
</dbReference>
<feature type="repeat" description="TPR" evidence="1">
    <location>
        <begin position="171"/>
        <end position="204"/>
    </location>
</feature>
<evidence type="ECO:0000256" key="2">
    <source>
        <dbReference type="SAM" id="MobiDB-lite"/>
    </source>
</evidence>
<keyword evidence="3" id="KW-0472">Membrane</keyword>
<dbReference type="Gene3D" id="1.25.40.10">
    <property type="entry name" value="Tetratricopeptide repeat domain"/>
    <property type="match status" value="1"/>
</dbReference>
<dbReference type="InterPro" id="IPR019734">
    <property type="entry name" value="TPR_rpt"/>
</dbReference>
<dbReference type="PROSITE" id="PS50005">
    <property type="entry name" value="TPR"/>
    <property type="match status" value="2"/>
</dbReference>
<reference evidence="5 6" key="1">
    <citation type="journal article" date="2021" name="ISME Commun">
        <title>Automated analysis of genomic sequences facilitates high-throughput and comprehensive description of bacteria.</title>
        <authorList>
            <person name="Hitch T.C.A."/>
        </authorList>
    </citation>
    <scope>NUCLEOTIDE SEQUENCE [LARGE SCALE GENOMIC DNA]</scope>
    <source>
        <strain evidence="5 6">Sanger_03</strain>
    </source>
</reference>
<evidence type="ECO:0000313" key="6">
    <source>
        <dbReference type="Proteomes" id="UP001652431"/>
    </source>
</evidence>
<dbReference type="InterPro" id="IPR011990">
    <property type="entry name" value="TPR-like_helical_dom_sf"/>
</dbReference>
<comment type="caution">
    <text evidence="5">The sequence shown here is derived from an EMBL/GenBank/DDBJ whole genome shotgun (WGS) entry which is preliminary data.</text>
</comment>
<keyword evidence="3" id="KW-1133">Transmembrane helix</keyword>
<organism evidence="5 6">
    <name type="scientific">Dorea acetigenes</name>
    <dbReference type="NCBI Taxonomy" id="2981787"/>
    <lineage>
        <taxon>Bacteria</taxon>
        <taxon>Bacillati</taxon>
        <taxon>Bacillota</taxon>
        <taxon>Clostridia</taxon>
        <taxon>Lachnospirales</taxon>
        <taxon>Lachnospiraceae</taxon>
        <taxon>Dorea</taxon>
    </lineage>
</organism>